<accession>A0A8J8GAX9</accession>
<evidence type="ECO:0000313" key="1">
    <source>
        <dbReference type="EMBL" id="NRS92302.1"/>
    </source>
</evidence>
<organism evidence="1 2">
    <name type="scientific">Frigoriflavimonas asaccharolytica</name>
    <dbReference type="NCBI Taxonomy" id="2735899"/>
    <lineage>
        <taxon>Bacteria</taxon>
        <taxon>Pseudomonadati</taxon>
        <taxon>Bacteroidota</taxon>
        <taxon>Flavobacteriia</taxon>
        <taxon>Flavobacteriales</taxon>
        <taxon>Weeksellaceae</taxon>
        <taxon>Frigoriflavimonas</taxon>
    </lineage>
</organism>
<dbReference type="RefSeq" id="WP_173778916.1">
    <property type="nucleotide sequence ID" value="NZ_JABSNO010000008.1"/>
</dbReference>
<gene>
    <name evidence="1" type="ORF">HNQ03_001370</name>
</gene>
<protein>
    <recommendedName>
        <fullName evidence="3">LysM domain-containing protein</fullName>
    </recommendedName>
</protein>
<dbReference type="EMBL" id="JABSNO010000008">
    <property type="protein sequence ID" value="NRS92302.1"/>
    <property type="molecule type" value="Genomic_DNA"/>
</dbReference>
<name>A0A8J8GAX9_9FLAO</name>
<comment type="caution">
    <text evidence="1">The sequence shown here is derived from an EMBL/GenBank/DDBJ whole genome shotgun (WGS) entry which is preliminary data.</text>
</comment>
<dbReference type="Proteomes" id="UP000610746">
    <property type="component" value="Unassembled WGS sequence"/>
</dbReference>
<dbReference type="AlphaFoldDB" id="A0A8J8GAX9"/>
<evidence type="ECO:0000313" key="2">
    <source>
        <dbReference type="Proteomes" id="UP000610746"/>
    </source>
</evidence>
<evidence type="ECO:0008006" key="3">
    <source>
        <dbReference type="Google" id="ProtNLM"/>
    </source>
</evidence>
<sequence>MGDSIIIYDVKTDDTLAKIGQKLGMSEDEVRDFHNINCEKNGLLYFNSLIGVEKIIIPKNFKSVAQINKEIAEAIPAKNISQDFYAENYKIIESYESDFENAVEISYTVNIRLEEKKENQLKILVASIKSSNFLNNGEKPDDKMSELSIACAESISPLQFEVYPEGNIAKMYQFENIQKVFQEKRKDIEDFHIGEVAQKYVDRFASNLSNQEYFEKQINSTFLYQILFPNLSWFHKQNTWKENFYLVKNSFPLNCNFNIEFHHINEEEIQTVLKGEVMEEVSLQQLLQGRRLNDEVEEVMTGLVELKYTTHKLTKQLEKIQAGIALIHEGELYRKHKITVSKI</sequence>
<proteinExistence type="predicted"/>
<reference evidence="1" key="1">
    <citation type="submission" date="2020-05" db="EMBL/GenBank/DDBJ databases">
        <title>Genomic Encyclopedia of Type Strains, Phase IV (KMG-V): Genome sequencing to study the core and pangenomes of soil and plant-associated prokaryotes.</title>
        <authorList>
            <person name="Whitman W."/>
        </authorList>
    </citation>
    <scope>NUCLEOTIDE SEQUENCE</scope>
    <source>
        <strain evidence="1">16F</strain>
    </source>
</reference>
<keyword evidence="2" id="KW-1185">Reference proteome</keyword>